<evidence type="ECO:0000313" key="3">
    <source>
        <dbReference type="Proteomes" id="UP000789390"/>
    </source>
</evidence>
<sequence>MVFKLNSHQWRLFVLLLAFQALAIIESKRASVANAAPFPGSGNAYVPFVDIGRTYGYRGRPTAIRRPYVRPSGTKRPLGPDEEYQYRPDDISYIFYS</sequence>
<comment type="caution">
    <text evidence="2">The sequence shown here is derived from an EMBL/GenBank/DDBJ whole genome shotgun (WGS) entry which is preliminary data.</text>
</comment>
<name>A0A8J2W2X6_9CRUS</name>
<dbReference type="AlphaFoldDB" id="A0A8J2W2X6"/>
<feature type="chain" id="PRO_5035187054" description="Secreted protein" evidence="1">
    <location>
        <begin position="24"/>
        <end position="97"/>
    </location>
</feature>
<keyword evidence="3" id="KW-1185">Reference proteome</keyword>
<dbReference type="EMBL" id="CAKKLH010000097">
    <property type="protein sequence ID" value="CAH0102910.1"/>
    <property type="molecule type" value="Genomic_DNA"/>
</dbReference>
<feature type="signal peptide" evidence="1">
    <location>
        <begin position="1"/>
        <end position="23"/>
    </location>
</feature>
<reference evidence="2" key="1">
    <citation type="submission" date="2021-11" db="EMBL/GenBank/DDBJ databases">
        <authorList>
            <person name="Schell T."/>
        </authorList>
    </citation>
    <scope>NUCLEOTIDE SEQUENCE</scope>
    <source>
        <strain evidence="2">M5</strain>
    </source>
</reference>
<keyword evidence="1" id="KW-0732">Signal</keyword>
<dbReference type="Proteomes" id="UP000789390">
    <property type="component" value="Unassembled WGS sequence"/>
</dbReference>
<protein>
    <recommendedName>
        <fullName evidence="4">Secreted protein</fullName>
    </recommendedName>
</protein>
<gene>
    <name evidence="2" type="ORF">DGAL_LOCUS5434</name>
</gene>
<evidence type="ECO:0000313" key="2">
    <source>
        <dbReference type="EMBL" id="CAH0102910.1"/>
    </source>
</evidence>
<accession>A0A8J2W2X6</accession>
<proteinExistence type="predicted"/>
<organism evidence="2 3">
    <name type="scientific">Daphnia galeata</name>
    <dbReference type="NCBI Taxonomy" id="27404"/>
    <lineage>
        <taxon>Eukaryota</taxon>
        <taxon>Metazoa</taxon>
        <taxon>Ecdysozoa</taxon>
        <taxon>Arthropoda</taxon>
        <taxon>Crustacea</taxon>
        <taxon>Branchiopoda</taxon>
        <taxon>Diplostraca</taxon>
        <taxon>Cladocera</taxon>
        <taxon>Anomopoda</taxon>
        <taxon>Daphniidae</taxon>
        <taxon>Daphnia</taxon>
    </lineage>
</organism>
<evidence type="ECO:0008006" key="4">
    <source>
        <dbReference type="Google" id="ProtNLM"/>
    </source>
</evidence>
<evidence type="ECO:0000256" key="1">
    <source>
        <dbReference type="SAM" id="SignalP"/>
    </source>
</evidence>